<evidence type="ECO:0000313" key="2">
    <source>
        <dbReference type="EMBL" id="KAF7510601.1"/>
    </source>
</evidence>
<name>A0A8H7AP14_9EURO</name>
<reference evidence="2" key="1">
    <citation type="submission" date="2020-02" db="EMBL/GenBank/DDBJ databases">
        <authorList>
            <person name="Palmer J.M."/>
        </authorList>
    </citation>
    <scope>NUCLEOTIDE SEQUENCE</scope>
    <source>
        <strain evidence="2">EPUS1.4</strain>
        <tissue evidence="2">Thallus</tissue>
    </source>
</reference>
<organism evidence="2 3">
    <name type="scientific">Endocarpon pusillum</name>
    <dbReference type="NCBI Taxonomy" id="364733"/>
    <lineage>
        <taxon>Eukaryota</taxon>
        <taxon>Fungi</taxon>
        <taxon>Dikarya</taxon>
        <taxon>Ascomycota</taxon>
        <taxon>Pezizomycotina</taxon>
        <taxon>Eurotiomycetes</taxon>
        <taxon>Chaetothyriomycetidae</taxon>
        <taxon>Verrucariales</taxon>
        <taxon>Verrucariaceae</taxon>
        <taxon>Endocarpon</taxon>
    </lineage>
</organism>
<evidence type="ECO:0000256" key="1">
    <source>
        <dbReference type="SAM" id="MobiDB-lite"/>
    </source>
</evidence>
<feature type="region of interest" description="Disordered" evidence="1">
    <location>
        <begin position="1"/>
        <end position="66"/>
    </location>
</feature>
<gene>
    <name evidence="2" type="ORF">GJ744_006213</name>
</gene>
<protein>
    <submittedName>
        <fullName evidence="2">Uncharacterized protein</fullName>
    </submittedName>
</protein>
<accession>A0A8H7AP14</accession>
<dbReference type="EMBL" id="JAACFV010000028">
    <property type="protein sequence ID" value="KAF7510601.1"/>
    <property type="molecule type" value="Genomic_DNA"/>
</dbReference>
<evidence type="ECO:0000313" key="3">
    <source>
        <dbReference type="Proteomes" id="UP000606974"/>
    </source>
</evidence>
<feature type="compositionally biased region" description="Polar residues" evidence="1">
    <location>
        <begin position="38"/>
        <end position="53"/>
    </location>
</feature>
<comment type="caution">
    <text evidence="2">The sequence shown here is derived from an EMBL/GenBank/DDBJ whole genome shotgun (WGS) entry which is preliminary data.</text>
</comment>
<proteinExistence type="predicted"/>
<dbReference type="AlphaFoldDB" id="A0A8H7AP14"/>
<keyword evidence="3" id="KW-1185">Reference proteome</keyword>
<dbReference type="Proteomes" id="UP000606974">
    <property type="component" value="Unassembled WGS sequence"/>
</dbReference>
<sequence>MQIRDPNRCPTQNRGLEDQMTRTTLLPASAKGTKPKNIPTQKGASYQSRSITPLESIEPARNRVKT</sequence>